<evidence type="ECO:0000313" key="1">
    <source>
        <dbReference type="EMBL" id="GBF32388.1"/>
    </source>
</evidence>
<gene>
    <name evidence="1" type="ORF">DCCM_0582</name>
</gene>
<evidence type="ECO:0000313" key="2">
    <source>
        <dbReference type="Proteomes" id="UP000239549"/>
    </source>
</evidence>
<organism evidence="1 2">
    <name type="scientific">Desulfocucumis palustris</name>
    <dbReference type="NCBI Taxonomy" id="1898651"/>
    <lineage>
        <taxon>Bacteria</taxon>
        <taxon>Bacillati</taxon>
        <taxon>Bacillota</taxon>
        <taxon>Clostridia</taxon>
        <taxon>Eubacteriales</taxon>
        <taxon>Desulfocucumaceae</taxon>
        <taxon>Desulfocucumis</taxon>
    </lineage>
</organism>
<reference evidence="2" key="1">
    <citation type="submission" date="2018-02" db="EMBL/GenBank/DDBJ databases">
        <title>Genome sequence of Desulfocucumis palustris strain NAW-5.</title>
        <authorList>
            <person name="Watanabe M."/>
            <person name="Kojima H."/>
            <person name="Fukui M."/>
        </authorList>
    </citation>
    <scope>NUCLEOTIDE SEQUENCE [LARGE SCALE GENOMIC DNA]</scope>
    <source>
        <strain evidence="2">NAW-5</strain>
    </source>
</reference>
<accession>A0A2L2X8F8</accession>
<sequence>MALARRCSRWREDCSCINVNFFIKNCNDLRHSLYLRAVNALADS</sequence>
<keyword evidence="2" id="KW-1185">Reference proteome</keyword>
<proteinExistence type="predicted"/>
<dbReference type="AlphaFoldDB" id="A0A2L2X8F8"/>
<dbReference type="Proteomes" id="UP000239549">
    <property type="component" value="Unassembled WGS sequence"/>
</dbReference>
<dbReference type="EMBL" id="BFAV01000028">
    <property type="protein sequence ID" value="GBF32388.1"/>
    <property type="molecule type" value="Genomic_DNA"/>
</dbReference>
<protein>
    <submittedName>
        <fullName evidence="1">Uncharacterized protein</fullName>
    </submittedName>
</protein>
<name>A0A2L2X8F8_9FIRM</name>
<comment type="caution">
    <text evidence="1">The sequence shown here is derived from an EMBL/GenBank/DDBJ whole genome shotgun (WGS) entry which is preliminary data.</text>
</comment>